<dbReference type="EMBL" id="CP060712">
    <property type="protein sequence ID" value="QNN48915.1"/>
    <property type="molecule type" value="Genomic_DNA"/>
</dbReference>
<dbReference type="InterPro" id="IPR009100">
    <property type="entry name" value="AcylCoA_DH/oxidase_NM_dom_sf"/>
</dbReference>
<dbReference type="SUPFAM" id="SSF56645">
    <property type="entry name" value="Acyl-CoA dehydrogenase NM domain-like"/>
    <property type="match status" value="1"/>
</dbReference>
<organism evidence="1 2">
    <name type="scientific">Phycicoccus endophyticus</name>
    <dbReference type="NCBI Taxonomy" id="1690220"/>
    <lineage>
        <taxon>Bacteria</taxon>
        <taxon>Bacillati</taxon>
        <taxon>Actinomycetota</taxon>
        <taxon>Actinomycetes</taxon>
        <taxon>Micrococcales</taxon>
        <taxon>Intrasporangiaceae</taxon>
        <taxon>Phycicoccus</taxon>
    </lineage>
</organism>
<accession>A0A7G9QZZ0</accession>
<proteinExistence type="predicted"/>
<evidence type="ECO:0000313" key="2">
    <source>
        <dbReference type="Proteomes" id="UP000515976"/>
    </source>
</evidence>
<protein>
    <submittedName>
        <fullName evidence="1">Acyl-CoA dehydrogenase</fullName>
    </submittedName>
</protein>
<dbReference type="Proteomes" id="UP000515976">
    <property type="component" value="Chromosome"/>
</dbReference>
<dbReference type="Gene3D" id="2.40.110.10">
    <property type="entry name" value="Butyryl-CoA Dehydrogenase, subunit A, domain 2"/>
    <property type="match status" value="1"/>
</dbReference>
<dbReference type="InterPro" id="IPR046373">
    <property type="entry name" value="Acyl-CoA_Oxase/DH_mid-dom_sf"/>
</dbReference>
<reference evidence="1 2" key="1">
    <citation type="submission" date="2020-08" db="EMBL/GenBank/DDBJ databases">
        <title>Genome sequence of Phycicoccus endophyticus JCM 31784T.</title>
        <authorList>
            <person name="Hyun D.-W."/>
            <person name="Bae J.-W."/>
        </authorList>
    </citation>
    <scope>NUCLEOTIDE SEQUENCE [LARGE SCALE GENOMIC DNA]</scope>
    <source>
        <strain evidence="1 2">JCM 31784</strain>
    </source>
</reference>
<name>A0A7G9QZZ0_9MICO</name>
<gene>
    <name evidence="1" type="ORF">H9L10_11635</name>
</gene>
<dbReference type="GO" id="GO:0016627">
    <property type="term" value="F:oxidoreductase activity, acting on the CH-CH group of donors"/>
    <property type="evidence" value="ECO:0007669"/>
    <property type="project" value="InterPro"/>
</dbReference>
<dbReference type="KEGG" id="pei:H9L10_11635"/>
<keyword evidence="2" id="KW-1185">Reference proteome</keyword>
<dbReference type="RefSeq" id="WP_166104783.1">
    <property type="nucleotide sequence ID" value="NZ_BMMY01000010.1"/>
</dbReference>
<sequence length="339" mass="35118">MSTLWRAAEWALPEVPHVPPGDLERVLAAGRELAPVARGLAEEPWRYLATLATLGADDLTSARALEPHLDAVAILAQAGDPDLGDVGVDDHSTFGVYAARAPGAVLRAAPGRDGGLLLSGRKAWCSLATTVTHALVTVEDGERPGLYALPLRHRGVRHESGTWVSRGLAGITTGTLELDEVPAVPVGGPRWYLERPGFAWGGIGVAAVWFGGAAALAGRLVDAAALREPDQVALMHLGRADRALHGALLALRDAALVVAAGDGTGPSGALLAARVRATVAAAAEDVLATVGHALGPAPLTHDEEHARRVADLTVYLRQHHAERDLAALGRLVLGALDGS</sequence>
<evidence type="ECO:0000313" key="1">
    <source>
        <dbReference type="EMBL" id="QNN48915.1"/>
    </source>
</evidence>
<dbReference type="AlphaFoldDB" id="A0A7G9QZZ0"/>